<keyword evidence="3" id="KW-0862">Zinc</keyword>
<evidence type="ECO:0000256" key="3">
    <source>
        <dbReference type="ARBA" id="ARBA00022833"/>
    </source>
</evidence>
<keyword evidence="1" id="KW-0479">Metal-binding</keyword>
<evidence type="ECO:0000259" key="5">
    <source>
        <dbReference type="Pfam" id="PF10551"/>
    </source>
</evidence>
<gene>
    <name evidence="8" type="ORF">JXQ802_LOCUS39919</name>
    <name evidence="9" type="ORF">JXQ802_LOCUS44814</name>
    <name evidence="6" type="ORF">PYM288_LOCUS25517</name>
    <name evidence="7" type="ORF">PYM288_LOCUS29343</name>
</gene>
<evidence type="ECO:0000313" key="8">
    <source>
        <dbReference type="EMBL" id="CAF1492013.1"/>
    </source>
</evidence>
<evidence type="ECO:0000313" key="11">
    <source>
        <dbReference type="Proteomes" id="UP000663870"/>
    </source>
</evidence>
<evidence type="ECO:0000256" key="2">
    <source>
        <dbReference type="ARBA" id="ARBA00022771"/>
    </source>
</evidence>
<dbReference type="InterPro" id="IPR018289">
    <property type="entry name" value="MULE_transposase_dom"/>
</dbReference>
<evidence type="ECO:0000313" key="9">
    <source>
        <dbReference type="EMBL" id="CAF1566578.1"/>
    </source>
</evidence>
<feature type="domain" description="FLYWCH-type" evidence="4">
    <location>
        <begin position="1"/>
        <end position="49"/>
    </location>
</feature>
<name>A0A815CNK2_9BILA</name>
<dbReference type="EMBL" id="CAJNOL010002357">
    <property type="protein sequence ID" value="CAF1492013.1"/>
    <property type="molecule type" value="Genomic_DNA"/>
</dbReference>
<keyword evidence="2" id="KW-0863">Zinc-finger</keyword>
<evidence type="ECO:0000256" key="1">
    <source>
        <dbReference type="ARBA" id="ARBA00022723"/>
    </source>
</evidence>
<organism evidence="7 10">
    <name type="scientific">Rotaria sordida</name>
    <dbReference type="NCBI Taxonomy" id="392033"/>
    <lineage>
        <taxon>Eukaryota</taxon>
        <taxon>Metazoa</taxon>
        <taxon>Spiralia</taxon>
        <taxon>Gnathifera</taxon>
        <taxon>Rotifera</taxon>
        <taxon>Eurotatoria</taxon>
        <taxon>Bdelloidea</taxon>
        <taxon>Philodinida</taxon>
        <taxon>Philodinidae</taxon>
        <taxon>Rotaria</taxon>
    </lineage>
</organism>
<dbReference type="Proteomes" id="UP000663870">
    <property type="component" value="Unassembled WGS sequence"/>
</dbReference>
<dbReference type="GO" id="GO:0008270">
    <property type="term" value="F:zinc ion binding"/>
    <property type="evidence" value="ECO:0007669"/>
    <property type="project" value="UniProtKB-KW"/>
</dbReference>
<keyword evidence="11" id="KW-1185">Reference proteome</keyword>
<evidence type="ECO:0000313" key="7">
    <source>
        <dbReference type="EMBL" id="CAF1290060.1"/>
    </source>
</evidence>
<comment type="caution">
    <text evidence="7">The sequence shown here is derived from an EMBL/GenBank/DDBJ whole genome shotgun (WGS) entry which is preliminary data.</text>
</comment>
<dbReference type="Gene3D" id="2.20.25.240">
    <property type="match status" value="1"/>
</dbReference>
<dbReference type="PANTHER" id="PTHR47160">
    <property type="entry name" value="PUTATIVE-RELATED"/>
    <property type="match status" value="1"/>
</dbReference>
<dbReference type="AlphaFoldDB" id="A0A815CNK2"/>
<dbReference type="Pfam" id="PF10551">
    <property type="entry name" value="MULE"/>
    <property type="match status" value="1"/>
</dbReference>
<accession>A0A815CNK2</accession>
<evidence type="ECO:0008006" key="12">
    <source>
        <dbReference type="Google" id="ProtNLM"/>
    </source>
</evidence>
<dbReference type="EMBL" id="CAJNOH010001406">
    <property type="protein sequence ID" value="CAF1213826.1"/>
    <property type="molecule type" value="Genomic_DNA"/>
</dbReference>
<dbReference type="EMBL" id="CAJNOH010002376">
    <property type="protein sequence ID" value="CAF1290060.1"/>
    <property type="molecule type" value="Genomic_DNA"/>
</dbReference>
<feature type="domain" description="MULE transposase" evidence="5">
    <location>
        <begin position="112"/>
        <end position="151"/>
    </location>
</feature>
<dbReference type="PANTHER" id="PTHR47160:SF10">
    <property type="entry name" value="MULE TRANSPOSASE DOMAIN-CONTAINING PROTEIN"/>
    <property type="match status" value="1"/>
</dbReference>
<dbReference type="Pfam" id="PF04500">
    <property type="entry name" value="FLYWCH"/>
    <property type="match status" value="1"/>
</dbReference>
<evidence type="ECO:0000313" key="6">
    <source>
        <dbReference type="EMBL" id="CAF1213826.1"/>
    </source>
</evidence>
<sequence>MLVIDNYVFQLNKTTTTTKYYRCEHRECGATVHTDINDVLLKTKGDHCHVIEPEKNKIRIFKQVVKERAINESTPIPKIYEEESAKMILSPATIAILPSQREMKLKGLAIGMNQIFDPSTIISDFEQGLGEAISSEFPNSNHIGCYFHFTQAVYRHIQQFGLSSAYINDENIRMICRKLMALALLPSSVVLKSFEDLYESVLLASSSELGSLRPLFDYFENYWIKRIDINKWNVYGIRIRTNNNAEGFHNRLNLRIAKYHPNIWTFIRCIQGEENRFNHVLIQMIGGLAARSKTAATNAIQQRIDTLYLRYQNNDITVDELLNGLSYVVAKNTTSKRKK</sequence>
<evidence type="ECO:0000313" key="10">
    <source>
        <dbReference type="Proteomes" id="UP000663854"/>
    </source>
</evidence>
<protein>
    <recommendedName>
        <fullName evidence="12">MULE transposase domain-containing protein</fullName>
    </recommendedName>
</protein>
<dbReference type="Proteomes" id="UP000663854">
    <property type="component" value="Unassembled WGS sequence"/>
</dbReference>
<reference evidence="7" key="1">
    <citation type="submission" date="2021-02" db="EMBL/GenBank/DDBJ databases">
        <authorList>
            <person name="Nowell W R."/>
        </authorList>
    </citation>
    <scope>NUCLEOTIDE SEQUENCE</scope>
</reference>
<evidence type="ECO:0000259" key="4">
    <source>
        <dbReference type="Pfam" id="PF04500"/>
    </source>
</evidence>
<dbReference type="EMBL" id="CAJNOL010003542">
    <property type="protein sequence ID" value="CAF1566578.1"/>
    <property type="molecule type" value="Genomic_DNA"/>
</dbReference>
<proteinExistence type="predicted"/>
<dbReference type="InterPro" id="IPR007588">
    <property type="entry name" value="Znf_FLYWCH"/>
</dbReference>